<dbReference type="InterPro" id="IPR045121">
    <property type="entry name" value="CoAse"/>
</dbReference>
<evidence type="ECO:0000256" key="4">
    <source>
        <dbReference type="ARBA" id="ARBA00022801"/>
    </source>
</evidence>
<dbReference type="Gene3D" id="3.90.79.10">
    <property type="entry name" value="Nucleoside Triphosphate Pyrophosphohydrolase"/>
    <property type="match status" value="1"/>
</dbReference>
<dbReference type="GO" id="GO:0010945">
    <property type="term" value="F:coenzyme A diphosphatase activity"/>
    <property type="evidence" value="ECO:0007669"/>
    <property type="project" value="InterPro"/>
</dbReference>
<dbReference type="PROSITE" id="PS51462">
    <property type="entry name" value="NUDIX"/>
    <property type="match status" value="1"/>
</dbReference>
<keyword evidence="9" id="KW-1185">Reference proteome</keyword>
<dbReference type="EMBL" id="CP024955">
    <property type="protein sequence ID" value="ATY85666.1"/>
    <property type="molecule type" value="Genomic_DNA"/>
</dbReference>
<protein>
    <submittedName>
        <fullName evidence="8">Coenzyme A pyrophosphatase</fullName>
    </submittedName>
</protein>
<gene>
    <name evidence="8" type="ORF">CVV65_12620</name>
</gene>
<dbReference type="KEGG" id="kyr:CVV65_12620"/>
<proteinExistence type="predicted"/>
<sequence>METDALENFLKERKPRILGSEGMVQAAVALPLLEGDGGWQLVFEVRSHRLRRQPGEICFPGGQVEPGEDPAMTAIREMGEELGLPENRIKVLGPLDILVNPWRTIVYPYVCRIAPEPLRPNPDEVEEVFCVPVDYFLRHPPEVHHVHLDVHPEETFPFHRIPGGRNYPWTRGQTPEYFYEYKGKVIWGLTARILKHFLDLTTTGKSR</sequence>
<dbReference type="SUPFAM" id="SSF55811">
    <property type="entry name" value="Nudix"/>
    <property type="match status" value="1"/>
</dbReference>
<dbReference type="PANTHER" id="PTHR12992">
    <property type="entry name" value="NUDIX HYDROLASE"/>
    <property type="match status" value="1"/>
</dbReference>
<dbReference type="AlphaFoldDB" id="A0A2K8N8I8"/>
<keyword evidence="5" id="KW-0460">Magnesium</keyword>
<dbReference type="CDD" id="cd03426">
    <property type="entry name" value="NUDIX_CoAse_Nudt7"/>
    <property type="match status" value="1"/>
</dbReference>
<evidence type="ECO:0000256" key="2">
    <source>
        <dbReference type="ARBA" id="ARBA00001946"/>
    </source>
</evidence>
<dbReference type="InterPro" id="IPR000086">
    <property type="entry name" value="NUDIX_hydrolase_dom"/>
</dbReference>
<feature type="domain" description="Nudix hydrolase" evidence="7">
    <location>
        <begin position="23"/>
        <end position="155"/>
    </location>
</feature>
<dbReference type="GO" id="GO:0046872">
    <property type="term" value="F:metal ion binding"/>
    <property type="evidence" value="ECO:0007669"/>
    <property type="project" value="UniProtKB-KW"/>
</dbReference>
<dbReference type="PROSITE" id="PS00893">
    <property type="entry name" value="NUDIX_BOX"/>
    <property type="match status" value="1"/>
</dbReference>
<evidence type="ECO:0000256" key="5">
    <source>
        <dbReference type="ARBA" id="ARBA00022842"/>
    </source>
</evidence>
<evidence type="ECO:0000313" key="8">
    <source>
        <dbReference type="EMBL" id="ATY85666.1"/>
    </source>
</evidence>
<dbReference type="Pfam" id="PF00293">
    <property type="entry name" value="NUDIX"/>
    <property type="match status" value="1"/>
</dbReference>
<dbReference type="PANTHER" id="PTHR12992:SF11">
    <property type="entry name" value="MITOCHONDRIAL COENZYME A DIPHOSPHATASE NUDT8"/>
    <property type="match status" value="1"/>
</dbReference>
<evidence type="ECO:0000256" key="6">
    <source>
        <dbReference type="ARBA" id="ARBA00023211"/>
    </source>
</evidence>
<dbReference type="RefSeq" id="WP_100668428.1">
    <property type="nucleotide sequence ID" value="NZ_CP024955.1"/>
</dbReference>
<evidence type="ECO:0000313" key="9">
    <source>
        <dbReference type="Proteomes" id="UP000231932"/>
    </source>
</evidence>
<accession>A0A2K8N8I8</accession>
<organism evidence="8 9">
    <name type="scientific">Kyrpidia spormannii</name>
    <dbReference type="NCBI Taxonomy" id="2055160"/>
    <lineage>
        <taxon>Bacteria</taxon>
        <taxon>Bacillati</taxon>
        <taxon>Bacillota</taxon>
        <taxon>Bacilli</taxon>
        <taxon>Bacillales</taxon>
        <taxon>Alicyclobacillaceae</taxon>
        <taxon>Kyrpidia</taxon>
    </lineage>
</organism>
<dbReference type="InterPro" id="IPR015797">
    <property type="entry name" value="NUDIX_hydrolase-like_dom_sf"/>
</dbReference>
<dbReference type="Proteomes" id="UP000231932">
    <property type="component" value="Chromosome"/>
</dbReference>
<name>A0A2K8N8I8_9BACL</name>
<evidence type="ECO:0000256" key="1">
    <source>
        <dbReference type="ARBA" id="ARBA00001936"/>
    </source>
</evidence>
<keyword evidence="3" id="KW-0479">Metal-binding</keyword>
<keyword evidence="4" id="KW-0378">Hydrolase</keyword>
<dbReference type="OrthoDB" id="9802805at2"/>
<keyword evidence="6" id="KW-0464">Manganese</keyword>
<evidence type="ECO:0000259" key="7">
    <source>
        <dbReference type="PROSITE" id="PS51462"/>
    </source>
</evidence>
<dbReference type="InterPro" id="IPR020084">
    <property type="entry name" value="NUDIX_hydrolase_CS"/>
</dbReference>
<comment type="cofactor">
    <cofactor evidence="2">
        <name>Mg(2+)</name>
        <dbReference type="ChEBI" id="CHEBI:18420"/>
    </cofactor>
</comment>
<comment type="cofactor">
    <cofactor evidence="1">
        <name>Mn(2+)</name>
        <dbReference type="ChEBI" id="CHEBI:29035"/>
    </cofactor>
</comment>
<evidence type="ECO:0000256" key="3">
    <source>
        <dbReference type="ARBA" id="ARBA00022723"/>
    </source>
</evidence>
<reference evidence="9" key="1">
    <citation type="submission" date="2017-11" db="EMBL/GenBank/DDBJ databases">
        <title>Complete Genome Sequence of Kyrpidia sp. Strain EA-1, a thermophilic, hydrogen-oxidizing Bacterium, isolated from the Azores.</title>
        <authorList>
            <person name="Reiner J.E."/>
            <person name="Lapp C.J."/>
            <person name="Bunk B."/>
            <person name="Gescher J."/>
        </authorList>
    </citation>
    <scope>NUCLEOTIDE SEQUENCE [LARGE SCALE GENOMIC DNA]</scope>
    <source>
        <strain evidence="9">EA-1</strain>
    </source>
</reference>